<accession>A0A7R9A6K0</accession>
<dbReference type="EMBL" id="CAJPEV010000909">
    <property type="protein sequence ID" value="CAG0889446.1"/>
    <property type="molecule type" value="Genomic_DNA"/>
</dbReference>
<dbReference type="Proteomes" id="UP000677054">
    <property type="component" value="Unassembled WGS sequence"/>
</dbReference>
<evidence type="ECO:0000313" key="1">
    <source>
        <dbReference type="EMBL" id="CAD7245634.1"/>
    </source>
</evidence>
<dbReference type="EMBL" id="LR900426">
    <property type="protein sequence ID" value="CAD7245634.1"/>
    <property type="molecule type" value="Genomic_DNA"/>
</dbReference>
<evidence type="ECO:0000313" key="2">
    <source>
        <dbReference type="Proteomes" id="UP000677054"/>
    </source>
</evidence>
<organism evidence="1">
    <name type="scientific">Darwinula stevensoni</name>
    <dbReference type="NCBI Taxonomy" id="69355"/>
    <lineage>
        <taxon>Eukaryota</taxon>
        <taxon>Metazoa</taxon>
        <taxon>Ecdysozoa</taxon>
        <taxon>Arthropoda</taxon>
        <taxon>Crustacea</taxon>
        <taxon>Oligostraca</taxon>
        <taxon>Ostracoda</taxon>
        <taxon>Podocopa</taxon>
        <taxon>Podocopida</taxon>
        <taxon>Darwinulocopina</taxon>
        <taxon>Darwinuloidea</taxon>
        <taxon>Darwinulidae</taxon>
        <taxon>Darwinula</taxon>
    </lineage>
</organism>
<keyword evidence="2" id="KW-1185">Reference proteome</keyword>
<name>A0A7R9A6K0_9CRUS</name>
<protein>
    <submittedName>
        <fullName evidence="1">Uncharacterized protein</fullName>
    </submittedName>
</protein>
<dbReference type="AlphaFoldDB" id="A0A7R9A6K0"/>
<reference evidence="1" key="1">
    <citation type="submission" date="2020-11" db="EMBL/GenBank/DDBJ databases">
        <authorList>
            <person name="Tran Van P."/>
        </authorList>
    </citation>
    <scope>NUCLEOTIDE SEQUENCE</scope>
</reference>
<sequence length="89" mass="10100">MFQGRWISPSMDLEQIIQQIETVEAQALKEDCSWMSFAVGDLECDLQVSRMWLCSSKMESIIALRILSGSSIPRSVIAFGQRIMILMLT</sequence>
<gene>
    <name evidence="1" type="ORF">DSTB1V02_LOCUS5504</name>
</gene>
<proteinExistence type="predicted"/>